<dbReference type="InterPro" id="IPR050807">
    <property type="entry name" value="TransReg_Diox_bact_type"/>
</dbReference>
<dbReference type="InterPro" id="IPR010982">
    <property type="entry name" value="Lambda_DNA-bd_dom_sf"/>
</dbReference>
<name>A0A0R3JZ48_CALMK</name>
<dbReference type="OrthoDB" id="6386941at2"/>
<dbReference type="CDD" id="cd00093">
    <property type="entry name" value="HTH_XRE"/>
    <property type="match status" value="1"/>
</dbReference>
<dbReference type="InterPro" id="IPR001387">
    <property type="entry name" value="Cro/C1-type_HTH"/>
</dbReference>
<comment type="caution">
    <text evidence="3">The sequence shown here is derived from an EMBL/GenBank/DDBJ whole genome shotgun (WGS) entry which is preliminary data.</text>
</comment>
<dbReference type="AlphaFoldDB" id="A0A0R3JZ48"/>
<protein>
    <submittedName>
        <fullName evidence="3">Helix-turn-helix protein</fullName>
    </submittedName>
</protein>
<evidence type="ECO:0000259" key="2">
    <source>
        <dbReference type="PROSITE" id="PS50943"/>
    </source>
</evidence>
<accession>A0A0R3JZ48</accession>
<dbReference type="Proteomes" id="UP000052015">
    <property type="component" value="Unassembled WGS sequence"/>
</dbReference>
<sequence>MSHIQANGSKIRELRIKKGWTLRELGIRTGINFSIISRLEAGESSPRPKTAKAIADALEVDFDEIFKIV</sequence>
<gene>
    <name evidence="3" type="ORF">ABG79_02359</name>
</gene>
<organism evidence="3 4">
    <name type="scientific">Caloramator mitchellensis</name>
    <dbReference type="NCBI Taxonomy" id="908809"/>
    <lineage>
        <taxon>Bacteria</taxon>
        <taxon>Bacillati</taxon>
        <taxon>Bacillota</taxon>
        <taxon>Clostridia</taxon>
        <taxon>Eubacteriales</taxon>
        <taxon>Clostridiaceae</taxon>
        <taxon>Caloramator</taxon>
    </lineage>
</organism>
<dbReference type="PANTHER" id="PTHR46797">
    <property type="entry name" value="HTH-TYPE TRANSCRIPTIONAL REGULATOR"/>
    <property type="match status" value="1"/>
</dbReference>
<dbReference type="GO" id="GO:0003700">
    <property type="term" value="F:DNA-binding transcription factor activity"/>
    <property type="evidence" value="ECO:0007669"/>
    <property type="project" value="TreeGrafter"/>
</dbReference>
<dbReference type="SUPFAM" id="SSF47413">
    <property type="entry name" value="lambda repressor-like DNA-binding domains"/>
    <property type="match status" value="1"/>
</dbReference>
<dbReference type="EMBL" id="LKHP01000024">
    <property type="protein sequence ID" value="KRQ85845.1"/>
    <property type="molecule type" value="Genomic_DNA"/>
</dbReference>
<dbReference type="GO" id="GO:0005829">
    <property type="term" value="C:cytosol"/>
    <property type="evidence" value="ECO:0007669"/>
    <property type="project" value="TreeGrafter"/>
</dbReference>
<keyword evidence="4" id="KW-1185">Reference proteome</keyword>
<evidence type="ECO:0000313" key="3">
    <source>
        <dbReference type="EMBL" id="KRQ85845.1"/>
    </source>
</evidence>
<reference evidence="3 4" key="1">
    <citation type="submission" date="2015-09" db="EMBL/GenBank/DDBJ databases">
        <title>Draft genome sequence of a Caloramator mitchellensis, a moderate thermophile from the Great Artesian Basin of Australia.</title>
        <authorList>
            <person name="Patel B.K."/>
        </authorList>
    </citation>
    <scope>NUCLEOTIDE SEQUENCE [LARGE SCALE GENOMIC DNA]</scope>
    <source>
        <strain evidence="3 4">VF08</strain>
    </source>
</reference>
<dbReference type="PANTHER" id="PTHR46797:SF1">
    <property type="entry name" value="METHYLPHOSPHONATE SYNTHASE"/>
    <property type="match status" value="1"/>
</dbReference>
<dbReference type="PROSITE" id="PS50943">
    <property type="entry name" value="HTH_CROC1"/>
    <property type="match status" value="1"/>
</dbReference>
<dbReference type="GO" id="GO:0003677">
    <property type="term" value="F:DNA binding"/>
    <property type="evidence" value="ECO:0007669"/>
    <property type="project" value="UniProtKB-KW"/>
</dbReference>
<proteinExistence type="predicted"/>
<dbReference type="RefSeq" id="WP_057979640.1">
    <property type="nucleotide sequence ID" value="NZ_LKHP01000024.1"/>
</dbReference>
<dbReference type="Gene3D" id="1.10.260.40">
    <property type="entry name" value="lambda repressor-like DNA-binding domains"/>
    <property type="match status" value="1"/>
</dbReference>
<dbReference type="STRING" id="908809.ABG79_02359"/>
<feature type="domain" description="HTH cro/C1-type" evidence="2">
    <location>
        <begin position="11"/>
        <end position="65"/>
    </location>
</feature>
<evidence type="ECO:0000313" key="4">
    <source>
        <dbReference type="Proteomes" id="UP000052015"/>
    </source>
</evidence>
<dbReference type="SMART" id="SM00530">
    <property type="entry name" value="HTH_XRE"/>
    <property type="match status" value="1"/>
</dbReference>
<keyword evidence="1" id="KW-0238">DNA-binding</keyword>
<evidence type="ECO:0000256" key="1">
    <source>
        <dbReference type="ARBA" id="ARBA00023125"/>
    </source>
</evidence>
<dbReference type="Pfam" id="PF01381">
    <property type="entry name" value="HTH_3"/>
    <property type="match status" value="1"/>
</dbReference>